<dbReference type="SMART" id="SM00382">
    <property type="entry name" value="AAA"/>
    <property type="match status" value="2"/>
</dbReference>
<keyword evidence="4" id="KW-0067">ATP-binding</keyword>
<dbReference type="InterPro" id="IPR017871">
    <property type="entry name" value="ABC_transporter-like_CS"/>
</dbReference>
<dbReference type="Pfam" id="PF12698">
    <property type="entry name" value="ABC2_membrane_3"/>
    <property type="match status" value="2"/>
</dbReference>
<dbReference type="InterPro" id="IPR056264">
    <property type="entry name" value="R2_ABCA1-4-like"/>
</dbReference>
<dbReference type="EnsemblMetazoa" id="XM_050661614.1">
    <property type="protein sequence ID" value="XP_050517571.1"/>
    <property type="gene ID" value="LOC126892156"/>
</dbReference>
<feature type="transmembrane region" description="Helical" evidence="7">
    <location>
        <begin position="1215"/>
        <end position="1237"/>
    </location>
</feature>
<feature type="transmembrane region" description="Helical" evidence="7">
    <location>
        <begin position="1284"/>
        <end position="1303"/>
    </location>
</feature>
<evidence type="ECO:0000256" key="3">
    <source>
        <dbReference type="ARBA" id="ARBA00022741"/>
    </source>
</evidence>
<feature type="transmembrane region" description="Helical" evidence="7">
    <location>
        <begin position="352"/>
        <end position="372"/>
    </location>
</feature>
<evidence type="ECO:0000256" key="6">
    <source>
        <dbReference type="ARBA" id="ARBA00023136"/>
    </source>
</evidence>
<dbReference type="InterPro" id="IPR013525">
    <property type="entry name" value="ABC2_TM"/>
</dbReference>
<feature type="transmembrane region" description="Helical" evidence="7">
    <location>
        <begin position="1175"/>
        <end position="1195"/>
    </location>
</feature>
<dbReference type="Pfam" id="PF23321">
    <property type="entry name" value="R1_ABCA1"/>
    <property type="match status" value="1"/>
</dbReference>
<dbReference type="SUPFAM" id="SSF52540">
    <property type="entry name" value="P-loop containing nucleoside triphosphate hydrolases"/>
    <property type="match status" value="2"/>
</dbReference>
<keyword evidence="3" id="KW-0547">Nucleotide-binding</keyword>
<dbReference type="PANTHER" id="PTHR19229:SF250">
    <property type="entry name" value="ABC TRANSPORTER DOMAIN-CONTAINING PROTEIN-RELATED"/>
    <property type="match status" value="1"/>
</dbReference>
<dbReference type="InterPro" id="IPR003439">
    <property type="entry name" value="ABC_transporter-like_ATP-bd"/>
</dbReference>
<evidence type="ECO:0000259" key="8">
    <source>
        <dbReference type="PROSITE" id="PS50893"/>
    </source>
</evidence>
<dbReference type="Proteomes" id="UP001652700">
    <property type="component" value="Unplaced"/>
</dbReference>
<evidence type="ECO:0000256" key="7">
    <source>
        <dbReference type="SAM" id="Phobius"/>
    </source>
</evidence>
<protein>
    <recommendedName>
        <fullName evidence="8">ABC transporter domain-containing protein</fullName>
    </recommendedName>
</protein>
<dbReference type="PROSITE" id="PS00211">
    <property type="entry name" value="ABC_TRANSPORTER_1"/>
    <property type="match status" value="1"/>
</dbReference>
<evidence type="ECO:0000256" key="2">
    <source>
        <dbReference type="ARBA" id="ARBA00022692"/>
    </source>
</evidence>
<feature type="transmembrane region" description="Helical" evidence="7">
    <location>
        <begin position="466"/>
        <end position="485"/>
    </location>
</feature>
<name>A0ABM5L555_DIAVI</name>
<dbReference type="PANTHER" id="PTHR19229">
    <property type="entry name" value="ATP-BINDING CASSETTE TRANSPORTER SUBFAMILY A ABCA"/>
    <property type="match status" value="1"/>
</dbReference>
<feature type="transmembrane region" description="Helical" evidence="7">
    <location>
        <begin position="497"/>
        <end position="517"/>
    </location>
</feature>
<sequence length="1788" mass="203086">MDFGRRKSITYRQKIAYSIIKDCEKSEDSLNSSDIRKTSKGHFYALLIDKEDDEIDHYGDFEGAMAENLDKFILLMWKNWLLQYRKPVQTAVEILAPVIFSILLVVIRSLSDPVRHETVVYPPFCTIPIALRENKTGITICPSYDGVPYMDRNQSDGGNSSNNPFEKFALVYSPSNPPIDQVMNYFRLAFKNVVALESSQALEKYFITNSSNITFAGIQFDDSYKTLKSLDDVKHLQVSIRFPGETRLKLDPFNYNNWRTNLIFPIYQQPGPRLYNLITGAAPSYYREGFLGLQYYLTLSVLLAKSNVTYATDDYLDLISWVIENQFPLVNMRRFPNAPWYEDILLTALKSLIGIIIMLSFVYTCINTVKSITTEKEKQLKESMKIMGLPNWLHWTAWFVKCFMFLLISSVLMVIFLKVRWYTNTNFTVFTKADPFVLLLFLMFYNCATITFCFALSVLFNKANTAATIAGMVWFLSYSPYLFMANVYDTLTLTSKLVASIGSNTAMAFGFQVILMYEGTGEGIQWNNIFTPNTPDDSLTLGLILIMLTVDSIMYLLIALYIEALFPGEFGVPQPWYFPFTAQYWCGHPIYRGVEDFDNGAIKGEFFETEPENLKPGIQIRNLKKVFNQKVAVRNLSLNMYEDQITVLLGHNGAGKTTTMSMLTGMITPNGGTAKISGYDIRTDMEGVRKSLGLCPQHNIIFDELTVAEHIYFFSKLKGMRKGEIKSEIAKYVDLLELQEKRNSKASTLSGGMKRKLCVGVALCGNSKVVMLDEPTAGMDPAARRALWNLLETQKDGRTILLTTHFMDEADILGDRIAIMAGGQLQCCGSSFFLKKKYGAGYSLIMDKSQECDPRRVTQLLKKYIPDIEINSNVGSELTYLLVDDHVHVFEPMLRELETESEMLGIRSYGISLTTLEEVFMKVGADHGQEEMYNHEHGNIVQNGTAQNGFTNGINGTHKTNNGTHTMVPTYSNGFSLLLNQIIAMLLKKFVSTVRSWILLGIQVMMPTLFLIIAFVVARKNKMTGNLPAMPLSLSKFENPVTLVENGTSDYLPYYMKVLEDYGYPATIVDNITSVLLDKTEHHPILVTRRYQAAATFGESGIPDLPFNLPNLTAWFNNNPFHSPAVSLSLMLNSIYRKLGGCDDCTIEFTNSPLPYSAATQASQLLTVQNIGFQLSFNIGFSMSFVASFYVLFVIRENRCKSKHLQFVSGVKVYVFWLTAAFCDMLTYLFTVFVLMITMVMFQEDGFKSGSDISRMFFILFYFGWAFLPMFYLSSYFFQVPSTGYTRMTLVSIFGGNAAFLVVQVLQSPGLDLQYIGNALHWLFLIFPHYSLATGINESFKVYAYNNICVNLLKTCEEQHIPKKTCISIMRNERIREICEDADLNYFKWKAPGIARNMVYSFLTGIILFALLLAIEYKIFSRVHYYLTQKHFTKKPIPVEDEDSDVSKERERIHVATEIDIKQNYTLAVKDLTKYYKNFLAVNGLCVGIRKFECFGLLGINGAGKTSTFMMMTGDTSISYGDAWVNGKSIKQHLEEVQKIIGYCPQFDALLDDMTAEESIIMFAMLRGLPFKDTFKLADYLSKEFDFTRHLKKKVKELSGGNKRKLSTAIALIGDPPLLYLDEPTTGMDPATKRHLWNALCKIRDRGKCIVLTSHSMEECEALCTRIAIMVNGNFKCLGSTQHLKHKFAEGYTLTIKLKKIAESSSEGLSETEPIEKFICQRFPGAQLRERHQELLNYYITNKSVPWSKMFGILEKGKRSDLNIEDYSLGQCSLEQVFLLFTKHENST</sequence>
<evidence type="ECO:0000256" key="1">
    <source>
        <dbReference type="ARBA" id="ARBA00004141"/>
    </source>
</evidence>
<feature type="transmembrane region" description="Helical" evidence="7">
    <location>
        <begin position="1398"/>
        <end position="1420"/>
    </location>
</feature>
<dbReference type="Gene3D" id="3.40.50.300">
    <property type="entry name" value="P-loop containing nucleotide triphosphate hydrolases"/>
    <property type="match status" value="2"/>
</dbReference>
<proteinExistence type="predicted"/>
<dbReference type="InterPro" id="IPR027417">
    <property type="entry name" value="P-loop_NTPase"/>
</dbReference>
<dbReference type="PROSITE" id="PS50893">
    <property type="entry name" value="ABC_TRANSPORTER_2"/>
    <property type="match status" value="2"/>
</dbReference>
<keyword evidence="2 7" id="KW-0812">Transmembrane</keyword>
<dbReference type="InterPro" id="IPR026082">
    <property type="entry name" value="ABCA"/>
</dbReference>
<feature type="transmembrane region" description="Helical" evidence="7">
    <location>
        <begin position="392"/>
        <end position="416"/>
    </location>
</feature>
<feature type="transmembrane region" description="Helical" evidence="7">
    <location>
        <begin position="538"/>
        <end position="562"/>
    </location>
</feature>
<keyword evidence="6 7" id="KW-0472">Membrane</keyword>
<accession>A0ABM5L555</accession>
<evidence type="ECO:0000313" key="10">
    <source>
        <dbReference type="Proteomes" id="UP001652700"/>
    </source>
</evidence>
<feature type="domain" description="ABC transporter" evidence="8">
    <location>
        <begin position="618"/>
        <end position="847"/>
    </location>
</feature>
<organism evidence="9 10">
    <name type="scientific">Diabrotica virgifera virgifera</name>
    <name type="common">western corn rootworm</name>
    <dbReference type="NCBI Taxonomy" id="50390"/>
    <lineage>
        <taxon>Eukaryota</taxon>
        <taxon>Metazoa</taxon>
        <taxon>Ecdysozoa</taxon>
        <taxon>Arthropoda</taxon>
        <taxon>Hexapoda</taxon>
        <taxon>Insecta</taxon>
        <taxon>Pterygota</taxon>
        <taxon>Neoptera</taxon>
        <taxon>Endopterygota</taxon>
        <taxon>Coleoptera</taxon>
        <taxon>Polyphaga</taxon>
        <taxon>Cucujiformia</taxon>
        <taxon>Chrysomeloidea</taxon>
        <taxon>Chrysomelidae</taxon>
        <taxon>Galerucinae</taxon>
        <taxon>Diabroticina</taxon>
        <taxon>Diabroticites</taxon>
        <taxon>Diabrotica</taxon>
    </lineage>
</organism>
<keyword evidence="10" id="KW-1185">Reference proteome</keyword>
<feature type="transmembrane region" description="Helical" evidence="7">
    <location>
        <begin position="1257"/>
        <end position="1278"/>
    </location>
</feature>
<dbReference type="GeneID" id="126892156"/>
<dbReference type="CDD" id="cd03263">
    <property type="entry name" value="ABC_subfamily_A"/>
    <property type="match status" value="2"/>
</dbReference>
<dbReference type="RefSeq" id="XP_050517571.1">
    <property type="nucleotide sequence ID" value="XM_050661614.1"/>
</dbReference>
<dbReference type="Pfam" id="PF00005">
    <property type="entry name" value="ABC_tran"/>
    <property type="match status" value="2"/>
</dbReference>
<dbReference type="InterPro" id="IPR003593">
    <property type="entry name" value="AAA+_ATPase"/>
</dbReference>
<feature type="domain" description="ABC transporter" evidence="8">
    <location>
        <begin position="1467"/>
        <end position="1697"/>
    </location>
</feature>
<feature type="transmembrane region" description="Helical" evidence="7">
    <location>
        <begin position="997"/>
        <end position="1018"/>
    </location>
</feature>
<evidence type="ECO:0000313" key="9">
    <source>
        <dbReference type="EnsemblMetazoa" id="XP_050517571.1"/>
    </source>
</evidence>
<evidence type="ECO:0000256" key="5">
    <source>
        <dbReference type="ARBA" id="ARBA00022989"/>
    </source>
</evidence>
<evidence type="ECO:0000256" key="4">
    <source>
        <dbReference type="ARBA" id="ARBA00022840"/>
    </source>
</evidence>
<comment type="subcellular location">
    <subcellularLocation>
        <location evidence="1">Membrane</location>
        <topology evidence="1">Multi-pass membrane protein</topology>
    </subcellularLocation>
</comment>
<feature type="transmembrane region" description="Helical" evidence="7">
    <location>
        <begin position="436"/>
        <end position="459"/>
    </location>
</feature>
<reference evidence="9" key="1">
    <citation type="submission" date="2025-05" db="UniProtKB">
        <authorList>
            <consortium name="EnsemblMetazoa"/>
        </authorList>
    </citation>
    <scope>IDENTIFICATION</scope>
</reference>
<keyword evidence="5 7" id="KW-1133">Transmembrane helix</keyword>